<dbReference type="RefSeq" id="XP_002732257.1">
    <property type="nucleotide sequence ID" value="XM_002732211.2"/>
</dbReference>
<name>A0ABM0GL18_SACKO</name>
<feature type="compositionally biased region" description="Polar residues" evidence="1">
    <location>
        <begin position="72"/>
        <end position="82"/>
    </location>
</feature>
<proteinExistence type="predicted"/>
<protein>
    <submittedName>
        <fullName evidence="3">RNA polymerase-associated protein RTF1 homolog</fullName>
    </submittedName>
</protein>
<keyword evidence="2" id="KW-1185">Reference proteome</keyword>
<evidence type="ECO:0000313" key="3">
    <source>
        <dbReference type="RefSeq" id="XP_002732257.1"/>
    </source>
</evidence>
<accession>A0ABM0GL18</accession>
<dbReference type="GeneID" id="100378804"/>
<gene>
    <name evidence="3" type="primary">LOC100378804</name>
</gene>
<reference evidence="3" key="1">
    <citation type="submission" date="2025-08" db="UniProtKB">
        <authorList>
            <consortium name="RefSeq"/>
        </authorList>
    </citation>
    <scope>IDENTIFICATION</scope>
    <source>
        <tissue evidence="3">Testes</tissue>
    </source>
</reference>
<evidence type="ECO:0000256" key="1">
    <source>
        <dbReference type="SAM" id="MobiDB-lite"/>
    </source>
</evidence>
<feature type="compositionally biased region" description="Basic and acidic residues" evidence="1">
    <location>
        <begin position="107"/>
        <end position="121"/>
    </location>
</feature>
<feature type="region of interest" description="Disordered" evidence="1">
    <location>
        <begin position="1"/>
        <end position="157"/>
    </location>
</feature>
<feature type="compositionally biased region" description="Basic residues" evidence="1">
    <location>
        <begin position="96"/>
        <end position="106"/>
    </location>
</feature>
<organism evidence="2 3">
    <name type="scientific">Saccoglossus kowalevskii</name>
    <name type="common">Acorn worm</name>
    <dbReference type="NCBI Taxonomy" id="10224"/>
    <lineage>
        <taxon>Eukaryota</taxon>
        <taxon>Metazoa</taxon>
        <taxon>Hemichordata</taxon>
        <taxon>Enteropneusta</taxon>
        <taxon>Harrimaniidae</taxon>
        <taxon>Saccoglossus</taxon>
    </lineage>
</organism>
<evidence type="ECO:0000313" key="2">
    <source>
        <dbReference type="Proteomes" id="UP000694865"/>
    </source>
</evidence>
<feature type="compositionally biased region" description="Basic and acidic residues" evidence="1">
    <location>
        <begin position="1"/>
        <end position="25"/>
    </location>
</feature>
<feature type="compositionally biased region" description="Acidic residues" evidence="1">
    <location>
        <begin position="60"/>
        <end position="71"/>
    </location>
</feature>
<sequence length="270" mass="30518">MTDKKSGQPESSERDALDRGEHSECEEGEVFDSTSTTPTPTDDRGDMIEVGDVDFKSEDIEQSDCDNETNNDQEMPASTQQEVPDDQQGKETRAERKMRRKLKKERKKAEKYAADLINDGHQKKKKKRKIREDEDSSPQKKSKIDTSEMESTSSDLTTEDKLLLKLEKKKKVNKLMQLPKIFLTLQEIYGRAIEKEDAIIPPLDIKNIQDLVLYSLIGMNASVIPSCHQELPAYNPHSIVFRLCAGLGCKTSRLSVSLLVAAVERTVMEA</sequence>
<dbReference type="Proteomes" id="UP000694865">
    <property type="component" value="Unplaced"/>
</dbReference>
<feature type="compositionally biased region" description="Basic and acidic residues" evidence="1">
    <location>
        <begin position="41"/>
        <end position="59"/>
    </location>
</feature>